<protein>
    <submittedName>
        <fullName evidence="3">IS110 family transposase</fullName>
    </submittedName>
</protein>
<dbReference type="RefSeq" id="WP_337330765.1">
    <property type="nucleotide sequence ID" value="NZ_JBBDGM010000002.1"/>
</dbReference>
<reference evidence="3 4" key="1">
    <citation type="submission" date="2024-02" db="EMBL/GenBank/DDBJ databases">
        <authorList>
            <person name="Saticioglu I.B."/>
        </authorList>
    </citation>
    <scope>NUCLEOTIDE SEQUENCE [LARGE SCALE GENOMIC DNA]</scope>
    <source>
        <strain evidence="3 4">Mu-80</strain>
    </source>
</reference>
<dbReference type="Pfam" id="PF01548">
    <property type="entry name" value="DEDD_Tnp_IS110"/>
    <property type="match status" value="1"/>
</dbReference>
<evidence type="ECO:0000313" key="4">
    <source>
        <dbReference type="Proteomes" id="UP001371224"/>
    </source>
</evidence>
<dbReference type="PANTHER" id="PTHR33055">
    <property type="entry name" value="TRANSPOSASE FOR INSERTION SEQUENCE ELEMENT IS1111A"/>
    <property type="match status" value="1"/>
</dbReference>
<evidence type="ECO:0000313" key="3">
    <source>
        <dbReference type="EMBL" id="MEJ1087082.1"/>
    </source>
</evidence>
<dbReference type="PANTHER" id="PTHR33055:SF16">
    <property type="entry name" value="TRANSPOSASE FOR INSERTION SEQUENCE ELEMENT IS1547"/>
    <property type="match status" value="1"/>
</dbReference>
<comment type="caution">
    <text evidence="3">The sequence shown here is derived from an EMBL/GenBank/DDBJ whole genome shotgun (WGS) entry which is preliminary data.</text>
</comment>
<dbReference type="InterPro" id="IPR002525">
    <property type="entry name" value="Transp_IS110-like_N"/>
</dbReference>
<accession>A0ABU8L6Y3</accession>
<dbReference type="Proteomes" id="UP001371224">
    <property type="component" value="Unassembled WGS sequence"/>
</dbReference>
<proteinExistence type="predicted"/>
<dbReference type="NCBIfam" id="NF033542">
    <property type="entry name" value="transpos_IS110"/>
    <property type="match status" value="1"/>
</dbReference>
<feature type="domain" description="Transposase IS116/IS110/IS902 C-terminal" evidence="2">
    <location>
        <begin position="225"/>
        <end position="307"/>
    </location>
</feature>
<dbReference type="EMBL" id="JBBDGM010000002">
    <property type="protein sequence ID" value="MEJ1087082.1"/>
    <property type="molecule type" value="Genomic_DNA"/>
</dbReference>
<dbReference type="InterPro" id="IPR047650">
    <property type="entry name" value="Transpos_IS110"/>
</dbReference>
<sequence>MLVVGIDVHKKSHTAVAVDGVGKKVGEVVVPATDAGHRQLLGWARRRFGQVPDRWAIEDCRHLTGRLEHALLSAGQSVVRVPPKLMAGARRSVRSPGKSDPIDALSVARAALAESDLPEAQLDEPTRELKLLIERREQLVGERTREVNRIRWHLHALDPAQDPASSAFNTAAMRSRLHHWLDARQGIDADLARMVLDHIDQLCDLIRELTGRIERLTVEQAPSELLALPGCGTLTAGKILAETAGASRFRSEACFAMNAGVAPIPVWSGNTAGRVRLNRGGNRQLNAALHRIAITQVRLGGLGRAYYDHRRSNGDTSTEAYRALKRRLARIVFNILIHHEQAQATCIPQAA</sequence>
<name>A0ABU8L6Y3_9MICO</name>
<dbReference type="InterPro" id="IPR003346">
    <property type="entry name" value="Transposase_20"/>
</dbReference>
<gene>
    <name evidence="3" type="ORF">WDU99_01990</name>
</gene>
<dbReference type="Pfam" id="PF02371">
    <property type="entry name" value="Transposase_20"/>
    <property type="match status" value="1"/>
</dbReference>
<organism evidence="3 4">
    <name type="scientific">Microbacterium bandirmense</name>
    <dbReference type="NCBI Taxonomy" id="3122050"/>
    <lineage>
        <taxon>Bacteria</taxon>
        <taxon>Bacillati</taxon>
        <taxon>Actinomycetota</taxon>
        <taxon>Actinomycetes</taxon>
        <taxon>Micrococcales</taxon>
        <taxon>Microbacteriaceae</taxon>
        <taxon>Microbacterium</taxon>
    </lineage>
</organism>
<evidence type="ECO:0000259" key="2">
    <source>
        <dbReference type="Pfam" id="PF02371"/>
    </source>
</evidence>
<feature type="domain" description="Transposase IS110-like N-terminal" evidence="1">
    <location>
        <begin position="4"/>
        <end position="156"/>
    </location>
</feature>
<evidence type="ECO:0000259" key="1">
    <source>
        <dbReference type="Pfam" id="PF01548"/>
    </source>
</evidence>
<keyword evidence="4" id="KW-1185">Reference proteome</keyword>